<evidence type="ECO:0000313" key="5">
    <source>
        <dbReference type="Proteomes" id="UP001233999"/>
    </source>
</evidence>
<accession>A0AAD8ADV0</accession>
<evidence type="ECO:0000259" key="3">
    <source>
        <dbReference type="PROSITE" id="PS50102"/>
    </source>
</evidence>
<dbReference type="GO" id="GO:0005634">
    <property type="term" value="C:nucleus"/>
    <property type="evidence" value="ECO:0007669"/>
    <property type="project" value="TreeGrafter"/>
</dbReference>
<keyword evidence="5" id="KW-1185">Reference proteome</keyword>
<dbReference type="InterPro" id="IPR035979">
    <property type="entry name" value="RBD_domain_sf"/>
</dbReference>
<sequence>MSDGVAEQVKKFVFKSRIGRPGETDIETLEIFIPELLQASYSFYTWPSAPGVSVVSLGTSSRTSWKTYCRTRFRHCFTRHFSSQVWSCSNFNRQCKSSEKSSTRPKVLRSEWTSPQSGNLPWTVSQRELKNYFSEFGHVISANVVFDRNTGMSRGYGFVVFSTPGGFENASKKQTHILEGSKITVQPASN</sequence>
<protein>
    <recommendedName>
        <fullName evidence="3">RRM domain-containing protein</fullName>
    </recommendedName>
</protein>
<dbReference type="Pfam" id="PF00076">
    <property type="entry name" value="RRM_1"/>
    <property type="match status" value="1"/>
</dbReference>
<feature type="domain" description="RRM" evidence="3">
    <location>
        <begin position="118"/>
        <end position="190"/>
    </location>
</feature>
<reference evidence="4" key="2">
    <citation type="submission" date="2023-05" db="EMBL/GenBank/DDBJ databases">
        <authorList>
            <person name="Fouks B."/>
        </authorList>
    </citation>
    <scope>NUCLEOTIDE SEQUENCE</scope>
    <source>
        <strain evidence="4">Stay&amp;Tobe</strain>
        <tissue evidence="4">Testes</tissue>
    </source>
</reference>
<dbReference type="Gene3D" id="3.30.70.330">
    <property type="match status" value="1"/>
</dbReference>
<evidence type="ECO:0000256" key="2">
    <source>
        <dbReference type="PROSITE-ProRule" id="PRU00176"/>
    </source>
</evidence>
<comment type="caution">
    <text evidence="4">The sequence shown here is derived from an EMBL/GenBank/DDBJ whole genome shotgun (WGS) entry which is preliminary data.</text>
</comment>
<dbReference type="InterPro" id="IPR012677">
    <property type="entry name" value="Nucleotide-bd_a/b_plait_sf"/>
</dbReference>
<proteinExistence type="predicted"/>
<dbReference type="InterPro" id="IPR000504">
    <property type="entry name" value="RRM_dom"/>
</dbReference>
<keyword evidence="1 2" id="KW-0694">RNA-binding</keyword>
<dbReference type="SUPFAM" id="SSF54928">
    <property type="entry name" value="RNA-binding domain, RBD"/>
    <property type="match status" value="1"/>
</dbReference>
<dbReference type="Proteomes" id="UP001233999">
    <property type="component" value="Unassembled WGS sequence"/>
</dbReference>
<organism evidence="4 5">
    <name type="scientific">Diploptera punctata</name>
    <name type="common">Pacific beetle cockroach</name>
    <dbReference type="NCBI Taxonomy" id="6984"/>
    <lineage>
        <taxon>Eukaryota</taxon>
        <taxon>Metazoa</taxon>
        <taxon>Ecdysozoa</taxon>
        <taxon>Arthropoda</taxon>
        <taxon>Hexapoda</taxon>
        <taxon>Insecta</taxon>
        <taxon>Pterygota</taxon>
        <taxon>Neoptera</taxon>
        <taxon>Polyneoptera</taxon>
        <taxon>Dictyoptera</taxon>
        <taxon>Blattodea</taxon>
        <taxon>Blaberoidea</taxon>
        <taxon>Blaberidae</taxon>
        <taxon>Diplopterinae</taxon>
        <taxon>Diploptera</taxon>
    </lineage>
</organism>
<dbReference type="EMBL" id="JASPKZ010001983">
    <property type="protein sequence ID" value="KAJ9596522.1"/>
    <property type="molecule type" value="Genomic_DNA"/>
</dbReference>
<dbReference type="PANTHER" id="PTHR48024:SF56">
    <property type="entry name" value="HETEROGENEOUS NUCLEAR RIBONUCLEOPROTEIN A0"/>
    <property type="match status" value="1"/>
</dbReference>
<reference evidence="4" key="1">
    <citation type="journal article" date="2023" name="IScience">
        <title>Live-bearing cockroach genome reveals convergent evolutionary mechanisms linked to viviparity in insects and beyond.</title>
        <authorList>
            <person name="Fouks B."/>
            <person name="Harrison M.C."/>
            <person name="Mikhailova A.A."/>
            <person name="Marchal E."/>
            <person name="English S."/>
            <person name="Carruthers M."/>
            <person name="Jennings E.C."/>
            <person name="Chiamaka E.L."/>
            <person name="Frigard R.A."/>
            <person name="Pippel M."/>
            <person name="Attardo G.M."/>
            <person name="Benoit J.B."/>
            <person name="Bornberg-Bauer E."/>
            <person name="Tobe S.S."/>
        </authorList>
    </citation>
    <scope>NUCLEOTIDE SEQUENCE</scope>
    <source>
        <strain evidence="4">Stay&amp;Tobe</strain>
    </source>
</reference>
<dbReference type="SMART" id="SM00360">
    <property type="entry name" value="RRM"/>
    <property type="match status" value="1"/>
</dbReference>
<dbReference type="FunFam" id="3.30.70.330:FF:000494">
    <property type="entry name" value="28 kDa ribonucleoprotein, chloroplastic"/>
    <property type="match status" value="1"/>
</dbReference>
<dbReference type="PANTHER" id="PTHR48024">
    <property type="entry name" value="GEO13361P1-RELATED"/>
    <property type="match status" value="1"/>
</dbReference>
<name>A0AAD8ADV0_DIPPU</name>
<evidence type="ECO:0000256" key="1">
    <source>
        <dbReference type="ARBA" id="ARBA00022884"/>
    </source>
</evidence>
<dbReference type="GO" id="GO:0003723">
    <property type="term" value="F:RNA binding"/>
    <property type="evidence" value="ECO:0007669"/>
    <property type="project" value="UniProtKB-UniRule"/>
</dbReference>
<dbReference type="InterPro" id="IPR050886">
    <property type="entry name" value="RNA-binding_reg"/>
</dbReference>
<dbReference type="AlphaFoldDB" id="A0AAD8ADV0"/>
<gene>
    <name evidence="4" type="ORF">L9F63_012464</name>
</gene>
<evidence type="ECO:0000313" key="4">
    <source>
        <dbReference type="EMBL" id="KAJ9596522.1"/>
    </source>
</evidence>
<dbReference type="PROSITE" id="PS50102">
    <property type="entry name" value="RRM"/>
    <property type="match status" value="1"/>
</dbReference>